<gene>
    <name evidence="1" type="ORF">SAMN05216201_11190</name>
</gene>
<organism evidence="1 2">
    <name type="scientific">Pseudomonas linyingensis</name>
    <dbReference type="NCBI Taxonomy" id="915471"/>
    <lineage>
        <taxon>Bacteria</taxon>
        <taxon>Pseudomonadati</taxon>
        <taxon>Pseudomonadota</taxon>
        <taxon>Gammaproteobacteria</taxon>
        <taxon>Pseudomonadales</taxon>
        <taxon>Pseudomonadaceae</taxon>
        <taxon>Pseudomonas</taxon>
    </lineage>
</organism>
<proteinExistence type="predicted"/>
<evidence type="ECO:0000313" key="2">
    <source>
        <dbReference type="Proteomes" id="UP000242930"/>
    </source>
</evidence>
<keyword evidence="2" id="KW-1185">Reference proteome</keyword>
<dbReference type="Proteomes" id="UP000242930">
    <property type="component" value="Unassembled WGS sequence"/>
</dbReference>
<sequence>MLWVGIGLSVVSIVILVRRTAIAVNATRSFDGFFCVNQTTNLLVEVPGYDFSEDMNRSFGALFAENDAPKKLWDSDPLTKTFEYSEVTGTFARRTTAAGQLVIEATEYYLLEKLSTHLTDFFNKPDFNEDLLTEFSREDVPGIVFKNRFLDTFSRPMHERAAFVDSTMEDKSKVGVVSASSGPGGVQYSKFDLILPASAAVRRNSDHSIEIDTPKFRLKLEVEFIGVNTIVPRGFGRLYLDGLGVPDLQAYKVGINTQVEFKALALFTPSGWQYHMWLDSFLASLEEDFSRDEFFKRIDWPKAITISRVVERTIAEIAKKSANEA</sequence>
<accession>A0A1H6ZY76</accession>
<reference evidence="2" key="1">
    <citation type="submission" date="2016-10" db="EMBL/GenBank/DDBJ databases">
        <authorList>
            <person name="Varghese N."/>
            <person name="Submissions S."/>
        </authorList>
    </citation>
    <scope>NUCLEOTIDE SEQUENCE [LARGE SCALE GENOMIC DNA]</scope>
    <source>
        <strain evidence="2">LMG 25967</strain>
    </source>
</reference>
<protein>
    <submittedName>
        <fullName evidence="1">Uncharacterized protein</fullName>
    </submittedName>
</protein>
<name>A0A1H6ZY76_9PSED</name>
<dbReference type="AlphaFoldDB" id="A0A1H6ZY76"/>
<dbReference type="EMBL" id="FNZE01000011">
    <property type="protein sequence ID" value="SEJ58301.1"/>
    <property type="molecule type" value="Genomic_DNA"/>
</dbReference>
<evidence type="ECO:0000313" key="1">
    <source>
        <dbReference type="EMBL" id="SEJ58301.1"/>
    </source>
</evidence>